<reference evidence="1" key="1">
    <citation type="submission" date="2020-03" db="EMBL/GenBank/DDBJ databases">
        <authorList>
            <person name="Weist P."/>
        </authorList>
    </citation>
    <scope>NUCLEOTIDE SEQUENCE</scope>
</reference>
<sequence>MCPHRSYEEKALAGGLYESAAVKGLQRMLERAQVSHSVLLCRALRLGKQRVGSVLTSQSAEGQAAVAAGQAEPRCSSPPQRFSSWGILSSPRPDEIYDLCSVSWIYPRASHQLDIPSRPPMEGLQDAS</sequence>
<protein>
    <submittedName>
        <fullName evidence="1">Uncharacterized protein</fullName>
    </submittedName>
</protein>
<keyword evidence="2" id="KW-1185">Reference proteome</keyword>
<name>A0A9N7U3Y3_PLEPL</name>
<proteinExistence type="predicted"/>
<evidence type="ECO:0000313" key="1">
    <source>
        <dbReference type="EMBL" id="CAB1423314.1"/>
    </source>
</evidence>
<dbReference type="AlphaFoldDB" id="A0A9N7U3Y3"/>
<gene>
    <name evidence="1" type="ORF">PLEPLA_LOCUS11233</name>
</gene>
<dbReference type="Proteomes" id="UP001153269">
    <property type="component" value="Unassembled WGS sequence"/>
</dbReference>
<evidence type="ECO:0000313" key="2">
    <source>
        <dbReference type="Proteomes" id="UP001153269"/>
    </source>
</evidence>
<accession>A0A9N7U3Y3</accession>
<comment type="caution">
    <text evidence="1">The sequence shown here is derived from an EMBL/GenBank/DDBJ whole genome shotgun (WGS) entry which is preliminary data.</text>
</comment>
<dbReference type="EMBL" id="CADEAL010000646">
    <property type="protein sequence ID" value="CAB1423314.1"/>
    <property type="molecule type" value="Genomic_DNA"/>
</dbReference>
<organism evidence="1 2">
    <name type="scientific">Pleuronectes platessa</name>
    <name type="common">European plaice</name>
    <dbReference type="NCBI Taxonomy" id="8262"/>
    <lineage>
        <taxon>Eukaryota</taxon>
        <taxon>Metazoa</taxon>
        <taxon>Chordata</taxon>
        <taxon>Craniata</taxon>
        <taxon>Vertebrata</taxon>
        <taxon>Euteleostomi</taxon>
        <taxon>Actinopterygii</taxon>
        <taxon>Neopterygii</taxon>
        <taxon>Teleostei</taxon>
        <taxon>Neoteleostei</taxon>
        <taxon>Acanthomorphata</taxon>
        <taxon>Carangaria</taxon>
        <taxon>Pleuronectiformes</taxon>
        <taxon>Pleuronectoidei</taxon>
        <taxon>Pleuronectidae</taxon>
        <taxon>Pleuronectes</taxon>
    </lineage>
</organism>